<protein>
    <submittedName>
        <fullName evidence="9">MFS transporter</fullName>
    </submittedName>
</protein>
<name>A0ABQ6F6V8_9RHOO</name>
<feature type="transmembrane region" description="Helical" evidence="7">
    <location>
        <begin position="367"/>
        <end position="384"/>
    </location>
</feature>
<keyword evidence="10" id="KW-1185">Reference proteome</keyword>
<dbReference type="Proteomes" id="UP001157167">
    <property type="component" value="Unassembled WGS sequence"/>
</dbReference>
<feature type="transmembrane region" description="Helical" evidence="7">
    <location>
        <begin position="390"/>
        <end position="406"/>
    </location>
</feature>
<evidence type="ECO:0000259" key="8">
    <source>
        <dbReference type="PROSITE" id="PS50850"/>
    </source>
</evidence>
<dbReference type="EMBL" id="BSPX01000006">
    <property type="protein sequence ID" value="GLT21278.1"/>
    <property type="molecule type" value="Genomic_DNA"/>
</dbReference>
<dbReference type="InterPro" id="IPR020846">
    <property type="entry name" value="MFS_dom"/>
</dbReference>
<gene>
    <name evidence="9" type="ORF">GCM10007933_07300</name>
</gene>
<evidence type="ECO:0000256" key="2">
    <source>
        <dbReference type="ARBA" id="ARBA00022448"/>
    </source>
</evidence>
<dbReference type="SUPFAM" id="SSF103473">
    <property type="entry name" value="MFS general substrate transporter"/>
    <property type="match status" value="1"/>
</dbReference>
<evidence type="ECO:0000256" key="7">
    <source>
        <dbReference type="SAM" id="Phobius"/>
    </source>
</evidence>
<dbReference type="Gene3D" id="1.20.1250.20">
    <property type="entry name" value="MFS general substrate transporter like domains"/>
    <property type="match status" value="1"/>
</dbReference>
<evidence type="ECO:0000256" key="5">
    <source>
        <dbReference type="ARBA" id="ARBA00022989"/>
    </source>
</evidence>
<keyword evidence="5 7" id="KW-1133">Transmembrane helix</keyword>
<keyword evidence="3" id="KW-1003">Cell membrane</keyword>
<reference evidence="10" key="1">
    <citation type="journal article" date="2019" name="Int. J. Syst. Evol. Microbiol.">
        <title>The Global Catalogue of Microorganisms (GCM) 10K type strain sequencing project: providing services to taxonomists for standard genome sequencing and annotation.</title>
        <authorList>
            <consortium name="The Broad Institute Genomics Platform"/>
            <consortium name="The Broad Institute Genome Sequencing Center for Infectious Disease"/>
            <person name="Wu L."/>
            <person name="Ma J."/>
        </authorList>
    </citation>
    <scope>NUCLEOTIDE SEQUENCE [LARGE SCALE GENOMIC DNA]</scope>
    <source>
        <strain evidence="10">NBRC 102407</strain>
    </source>
</reference>
<dbReference type="CDD" id="cd06173">
    <property type="entry name" value="MFS_MefA_like"/>
    <property type="match status" value="1"/>
</dbReference>
<dbReference type="InterPro" id="IPR036259">
    <property type="entry name" value="MFS_trans_sf"/>
</dbReference>
<feature type="transmembrane region" description="Helical" evidence="7">
    <location>
        <begin position="296"/>
        <end position="317"/>
    </location>
</feature>
<dbReference type="PANTHER" id="PTHR23513">
    <property type="entry name" value="INTEGRAL MEMBRANE EFFLUX PROTEIN-RELATED"/>
    <property type="match status" value="1"/>
</dbReference>
<keyword evidence="6 7" id="KW-0472">Membrane</keyword>
<evidence type="ECO:0000256" key="6">
    <source>
        <dbReference type="ARBA" id="ARBA00023136"/>
    </source>
</evidence>
<feature type="domain" description="Major facilitator superfamily (MFS) profile" evidence="8">
    <location>
        <begin position="233"/>
        <end position="421"/>
    </location>
</feature>
<keyword evidence="4 7" id="KW-0812">Transmembrane</keyword>
<evidence type="ECO:0000256" key="3">
    <source>
        <dbReference type="ARBA" id="ARBA00022475"/>
    </source>
</evidence>
<dbReference type="PANTHER" id="PTHR23513:SF11">
    <property type="entry name" value="STAPHYLOFERRIN A TRANSPORTER"/>
    <property type="match status" value="1"/>
</dbReference>
<dbReference type="RefSeq" id="WP_284186740.1">
    <property type="nucleotide sequence ID" value="NZ_BSPX01000006.1"/>
</dbReference>
<evidence type="ECO:0000256" key="4">
    <source>
        <dbReference type="ARBA" id="ARBA00022692"/>
    </source>
</evidence>
<feature type="transmembrane region" description="Helical" evidence="7">
    <location>
        <begin position="271"/>
        <end position="289"/>
    </location>
</feature>
<dbReference type="PROSITE" id="PS50850">
    <property type="entry name" value="MFS"/>
    <property type="match status" value="1"/>
</dbReference>
<feature type="transmembrane region" description="Helical" evidence="7">
    <location>
        <begin position="185"/>
        <end position="205"/>
    </location>
</feature>
<keyword evidence="2" id="KW-0813">Transport</keyword>
<dbReference type="Pfam" id="PF05977">
    <property type="entry name" value="MFS_3"/>
    <property type="match status" value="1"/>
</dbReference>
<accession>A0ABQ6F6V8</accession>
<organism evidence="9 10">
    <name type="scientific">Zoogloea oryzae</name>
    <dbReference type="NCBI Taxonomy" id="310767"/>
    <lineage>
        <taxon>Bacteria</taxon>
        <taxon>Pseudomonadati</taxon>
        <taxon>Pseudomonadota</taxon>
        <taxon>Betaproteobacteria</taxon>
        <taxon>Rhodocyclales</taxon>
        <taxon>Zoogloeaceae</taxon>
        <taxon>Zoogloea</taxon>
    </lineage>
</organism>
<evidence type="ECO:0000256" key="1">
    <source>
        <dbReference type="ARBA" id="ARBA00004651"/>
    </source>
</evidence>
<sequence length="421" mass="44399">MTSTPTPQAPPGRRWPASMRSLAQRNFRLYFLGQAISILGSWIQQVSLSWLAYRITGSAALLGVTAFCALIPQLVVGPLAGAWIDKQDKRRWLIGVQSLLALQAFVLATLTALDMIGPALIILMSLLLGLLNSFDTPLRQSLIGSFVGQREHLPNALALNAMLFNAGRFVGPPLAGLLLGLTSEAACFAINGFSFLALIVGLTLIEGIEPPRAKGSMGQVFREGVTYAWHTWQMRMLIVTLIALNLTASAYAVLLPVFARDVFAGGATTLGWLWGAAGCGAFASTIVLANHRQLHAVMRAVVAGVIISAVSLIAFSLAGSLPLALAAMAGLGFGISVCNVGINMLMQGMAPEKLRGRVVSFFTSARFGFDALGGLLAGFIAGAIGAGHTLLWEGVVLAAFVVFLLSRSRRLVNLASESPAG</sequence>
<comment type="subcellular location">
    <subcellularLocation>
        <location evidence="1">Cell membrane</location>
        <topology evidence="1">Multi-pass membrane protein</topology>
    </subcellularLocation>
</comment>
<comment type="caution">
    <text evidence="9">The sequence shown here is derived from an EMBL/GenBank/DDBJ whole genome shotgun (WGS) entry which is preliminary data.</text>
</comment>
<feature type="transmembrane region" description="Helical" evidence="7">
    <location>
        <begin position="237"/>
        <end position="259"/>
    </location>
</feature>
<feature type="transmembrane region" description="Helical" evidence="7">
    <location>
        <begin position="323"/>
        <end position="346"/>
    </location>
</feature>
<evidence type="ECO:0000313" key="9">
    <source>
        <dbReference type="EMBL" id="GLT21278.1"/>
    </source>
</evidence>
<feature type="transmembrane region" description="Helical" evidence="7">
    <location>
        <begin position="29"/>
        <end position="53"/>
    </location>
</feature>
<feature type="transmembrane region" description="Helical" evidence="7">
    <location>
        <begin position="59"/>
        <end position="80"/>
    </location>
</feature>
<dbReference type="InterPro" id="IPR010290">
    <property type="entry name" value="TM_effector"/>
</dbReference>
<evidence type="ECO:0000313" key="10">
    <source>
        <dbReference type="Proteomes" id="UP001157167"/>
    </source>
</evidence>
<proteinExistence type="predicted"/>